<feature type="transmembrane region" description="Helical" evidence="2">
    <location>
        <begin position="429"/>
        <end position="448"/>
    </location>
</feature>
<feature type="transmembrane region" description="Helical" evidence="2">
    <location>
        <begin position="200"/>
        <end position="221"/>
    </location>
</feature>
<feature type="transmembrane region" description="Helical" evidence="2">
    <location>
        <begin position="389"/>
        <end position="422"/>
    </location>
</feature>
<feature type="region of interest" description="Disordered" evidence="1">
    <location>
        <begin position="525"/>
        <end position="559"/>
    </location>
</feature>
<feature type="compositionally biased region" description="Basic and acidic residues" evidence="1">
    <location>
        <begin position="534"/>
        <end position="552"/>
    </location>
</feature>
<feature type="transmembrane region" description="Helical" evidence="2">
    <location>
        <begin position="20"/>
        <end position="49"/>
    </location>
</feature>
<evidence type="ECO:0000313" key="5">
    <source>
        <dbReference type="Proteomes" id="UP000199416"/>
    </source>
</evidence>
<dbReference type="STRING" id="1190417.SAMN05660690_2418"/>
<dbReference type="PANTHER" id="PTHR35342:SF5">
    <property type="entry name" value="TRICARBOXYLIC TRANSPORT PROTEIN"/>
    <property type="match status" value="1"/>
</dbReference>
<dbReference type="AlphaFoldDB" id="A0A1G6P5U0"/>
<gene>
    <name evidence="4" type="ORF">SAMN05660690_2418</name>
</gene>
<accession>A0A1G6P5U0</accession>
<dbReference type="OrthoDB" id="9781349at2"/>
<feature type="transmembrane region" description="Helical" evidence="2">
    <location>
        <begin position="354"/>
        <end position="377"/>
    </location>
</feature>
<dbReference type="EMBL" id="FMZF01000003">
    <property type="protein sequence ID" value="SDC75459.1"/>
    <property type="molecule type" value="Genomic_DNA"/>
</dbReference>
<feature type="transmembrane region" description="Helical" evidence="2">
    <location>
        <begin position="170"/>
        <end position="188"/>
    </location>
</feature>
<dbReference type="Proteomes" id="UP000199416">
    <property type="component" value="Unassembled WGS sequence"/>
</dbReference>
<evidence type="ECO:0000256" key="2">
    <source>
        <dbReference type="SAM" id="Phobius"/>
    </source>
</evidence>
<evidence type="ECO:0000313" key="4">
    <source>
        <dbReference type="EMBL" id="SDC75459.1"/>
    </source>
</evidence>
<proteinExistence type="predicted"/>
<feature type="transmembrane region" description="Helical" evidence="2">
    <location>
        <begin position="468"/>
        <end position="485"/>
    </location>
</feature>
<keyword evidence="2" id="KW-0472">Membrane</keyword>
<feature type="transmembrane region" description="Helical" evidence="2">
    <location>
        <begin position="144"/>
        <end position="163"/>
    </location>
</feature>
<feature type="transmembrane region" description="Helical" evidence="2">
    <location>
        <begin position="109"/>
        <end position="132"/>
    </location>
</feature>
<feature type="domain" description="DUF112" evidence="3">
    <location>
        <begin position="20"/>
        <end position="437"/>
    </location>
</feature>
<keyword evidence="2" id="KW-1133">Transmembrane helix</keyword>
<sequence length="559" mass="58029">MDAFSSLVEGFGTALTPTNLAFALLGVLLGTAIGVLPGIGPAMAVALLLPLTRGLDVTTALIMFAGIYYGGMYGGSTTSILLNTPGESASVVTAVEGNKMARAGRAAQALATAAIGSFVAGTIATLLLAMLAPTVADLAIEVSPADMFAVMALAFIAVTSVLGSSRIRGLASLGLGLTIGLIGIDATSGQQRLTFGVPELADGIDVVVVAIGLFAVGEALWTAAHLRRRPVDVIPVGSPRMSRSDWSRSWKPWLRGTAIGFPFGAVPAGGAEIPTFLSYVTEKRLSKHPEEFGRGAIEGVAGPEATNNASAAGGLVPLLTLGIPTTATAAVMLAAIQSYGIEPGPQLFDSEPELVWGLIASLFIGNAALLVLNLPLAPVWARLLRIPRSYLYAGILFFASLGAYAANANTFDLFLLLVIGALGMMMRRYGLPLLPAIIGVILGPYAEAELRQALQISNGDLGGLIDPMSVVVYAIIALVLLFPIVRRLLPRTAHVPVLDEAVHELEEAHAHHGATTAVAVERHVGGRPGSQRPVVERPAVERPVDERRDRTPGEPPPGG</sequence>
<keyword evidence="2" id="KW-0812">Transmembrane</keyword>
<reference evidence="5" key="1">
    <citation type="submission" date="2016-10" db="EMBL/GenBank/DDBJ databases">
        <authorList>
            <person name="Varghese N."/>
            <person name="Submissions S."/>
        </authorList>
    </citation>
    <scope>NUCLEOTIDE SEQUENCE [LARGE SCALE GENOMIC DNA]</scope>
    <source>
        <strain evidence="5">DSM 45421</strain>
    </source>
</reference>
<keyword evidence="5" id="KW-1185">Reference proteome</keyword>
<dbReference type="PANTHER" id="PTHR35342">
    <property type="entry name" value="TRICARBOXYLIC TRANSPORT PROTEIN"/>
    <property type="match status" value="1"/>
</dbReference>
<protein>
    <submittedName>
        <fullName evidence="4">Putative tricarboxylic transport membrane protein</fullName>
    </submittedName>
</protein>
<evidence type="ECO:0000256" key="1">
    <source>
        <dbReference type="SAM" id="MobiDB-lite"/>
    </source>
</evidence>
<organism evidence="4 5">
    <name type="scientific">Geodermatophilus telluris</name>
    <dbReference type="NCBI Taxonomy" id="1190417"/>
    <lineage>
        <taxon>Bacteria</taxon>
        <taxon>Bacillati</taxon>
        <taxon>Actinomycetota</taxon>
        <taxon>Actinomycetes</taxon>
        <taxon>Geodermatophilales</taxon>
        <taxon>Geodermatophilaceae</taxon>
        <taxon>Geodermatophilus</taxon>
    </lineage>
</organism>
<evidence type="ECO:0000259" key="3">
    <source>
        <dbReference type="Pfam" id="PF01970"/>
    </source>
</evidence>
<name>A0A1G6P5U0_9ACTN</name>
<dbReference type="InterPro" id="IPR002823">
    <property type="entry name" value="DUF112_TM"/>
</dbReference>
<dbReference type="Pfam" id="PF01970">
    <property type="entry name" value="TctA"/>
    <property type="match status" value="1"/>
</dbReference>
<dbReference type="RefSeq" id="WP_091366086.1">
    <property type="nucleotide sequence ID" value="NZ_FMZF01000003.1"/>
</dbReference>